<feature type="domain" description="TonB-dependent receptor plug" evidence="9">
    <location>
        <begin position="205"/>
        <end position="324"/>
    </location>
</feature>
<evidence type="ECO:0000313" key="11">
    <source>
        <dbReference type="EMBL" id="RGY07112.1"/>
    </source>
</evidence>
<dbReference type="RefSeq" id="WP_118103646.1">
    <property type="nucleotide sequence ID" value="NZ_JABWDG010000037.1"/>
</dbReference>
<evidence type="ECO:0000313" key="12">
    <source>
        <dbReference type="Proteomes" id="UP000283426"/>
    </source>
</evidence>
<keyword evidence="4 7" id="KW-0812">Transmembrane</keyword>
<dbReference type="Pfam" id="PF13715">
    <property type="entry name" value="CarbopepD_reg_2"/>
    <property type="match status" value="1"/>
</dbReference>
<keyword evidence="5 7" id="KW-0472">Membrane</keyword>
<comment type="subcellular location">
    <subcellularLocation>
        <location evidence="1 7">Cell outer membrane</location>
        <topology evidence="1 7">Multi-pass membrane protein</topology>
    </subcellularLocation>
</comment>
<dbReference type="InterPro" id="IPR008969">
    <property type="entry name" value="CarboxyPept-like_regulatory"/>
</dbReference>
<keyword evidence="3 7" id="KW-1134">Transmembrane beta strand</keyword>
<dbReference type="InterPro" id="IPR037066">
    <property type="entry name" value="Plug_dom_sf"/>
</dbReference>
<keyword evidence="2 7" id="KW-0813">Transport</keyword>
<evidence type="ECO:0000256" key="7">
    <source>
        <dbReference type="PROSITE-ProRule" id="PRU01360"/>
    </source>
</evidence>
<evidence type="ECO:0000256" key="5">
    <source>
        <dbReference type="ARBA" id="ARBA00023136"/>
    </source>
</evidence>
<comment type="caution">
    <text evidence="11">The sequence shown here is derived from an EMBL/GenBank/DDBJ whole genome shotgun (WGS) entry which is preliminary data.</text>
</comment>
<dbReference type="InterPro" id="IPR023997">
    <property type="entry name" value="TonB-dep_OMP_SusC/RagA_CS"/>
</dbReference>
<dbReference type="InterPro" id="IPR036942">
    <property type="entry name" value="Beta-barrel_TonB_sf"/>
</dbReference>
<comment type="similarity">
    <text evidence="7">Belongs to the TonB-dependent receptor family.</text>
</comment>
<keyword evidence="6 7" id="KW-0998">Cell outer membrane</keyword>
<sequence length="1100" mass="123860">MLVMRWMCVFSCMLLFQISAVAYSQKKVTLDVNGMEMVDVIQELRKQTGYKFFFNHNELKKTGRASGKFLEKDLSVVLDEILGKTNLTYRQERGIIIIVPQEKSVEEKKARVEIIGKVTDEKGEPLSGVTVVIKGLGFGTLTDANGNYKLVVPNAPEKFSLTFSFVGMKTVEKAYAGKNVINIVLQEETIALDDVVVTGIYTRNKESFTGSSQTYTAEDLKMIGNQNILQSLKTLDPAFHILESKEYGSDPNRLPDIEIRGKSSIVGLKEEYGQDPNQPLFILDGFETTLQVIMDLNIDRVASVTILKDAASTAIYGSKAANGVVVVETKSPARGQLRLSYNGNVDISFADLTDYNLMNAEEKLEFERLSGTFTSVSAIEQEQLTGRYNRLLRDVKRGVDSYWLSEPLRLGLTHRHNIYMEGGDSQMRYGLGANYSGVQGVMKSSIRDIMGLSLDLIYRKKGFNFMNKVSVDWNRSDNPIVSFSEYAKANPYYEKKSGSTDRWLEDWQAENIAGVVYRQVQVANPSYNDAQNSYNKGNSFSVRNNLSIEARPIDALNIRGRVGITKSITETETFTSPNNTQFAKVEPLRKGSYFSSTSNSLTWSADFTVTYGQLLGGKHMINVAVGANIRENDMKTKSFSAQGFPEGNFTRPSFANSYPEGGKPGYAENKNRNANFYLNGGYVYDGRYLLDVNLRSDGTSVFGANKRFSTTWSVGLAWNVHREKFMKDKASFINVLKLRGSVGNPGNQNFSSYSAITTYYFNNWMLNNFGTGVLVSKFGDPNLAWQRTLDKNIGINLSMFSNRFHVTVDFYHKRTDPLIADIGIPVSMGVEKRRTNIGVQVDKGVNGTIRYAILYKPQESINYTMSVNFRYGTAFYKNIGRSLNAYNQENISKNLTRYYDGGSPTALWAVRSRGIDPATGQEIFVKKDGTLTYTFDYKDEVEVGDSRPTLEGVWGNTFYYKGWSASLQLRYSFGADVFNSTLFNKVENISSRSITTNQDRRALYNRWKKPGDKAKFKSISLTESTPMSSRFVMKENYLSIESVRLGYQFDSKWLKKALRISSLNINMYMNSIARFSTLEDERGLYYPFARSISFSLGAIL</sequence>
<evidence type="ECO:0000256" key="3">
    <source>
        <dbReference type="ARBA" id="ARBA00022452"/>
    </source>
</evidence>
<evidence type="ECO:0000256" key="6">
    <source>
        <dbReference type="ARBA" id="ARBA00023237"/>
    </source>
</evidence>
<organism evidence="11 13">
    <name type="scientific">Odoribacter splanchnicus</name>
    <dbReference type="NCBI Taxonomy" id="28118"/>
    <lineage>
        <taxon>Bacteria</taxon>
        <taxon>Pseudomonadati</taxon>
        <taxon>Bacteroidota</taxon>
        <taxon>Bacteroidia</taxon>
        <taxon>Bacteroidales</taxon>
        <taxon>Odoribacteraceae</taxon>
        <taxon>Odoribacter</taxon>
    </lineage>
</organism>
<dbReference type="Gene3D" id="2.40.170.20">
    <property type="entry name" value="TonB-dependent receptor, beta-barrel domain"/>
    <property type="match status" value="1"/>
</dbReference>
<dbReference type="Gene3D" id="2.170.130.10">
    <property type="entry name" value="TonB-dependent receptor, plug domain"/>
    <property type="match status" value="1"/>
</dbReference>
<keyword evidence="8" id="KW-0732">Signal</keyword>
<feature type="chain" id="PRO_5036349466" evidence="8">
    <location>
        <begin position="23"/>
        <end position="1100"/>
    </location>
</feature>
<dbReference type="SUPFAM" id="SSF49464">
    <property type="entry name" value="Carboxypeptidase regulatory domain-like"/>
    <property type="match status" value="1"/>
</dbReference>
<evidence type="ECO:0000256" key="2">
    <source>
        <dbReference type="ARBA" id="ARBA00022448"/>
    </source>
</evidence>
<evidence type="ECO:0000259" key="9">
    <source>
        <dbReference type="Pfam" id="PF07715"/>
    </source>
</evidence>
<feature type="signal peptide" evidence="8">
    <location>
        <begin position="1"/>
        <end position="22"/>
    </location>
</feature>
<evidence type="ECO:0000256" key="1">
    <source>
        <dbReference type="ARBA" id="ARBA00004571"/>
    </source>
</evidence>
<dbReference type="NCBIfam" id="TIGR04057">
    <property type="entry name" value="SusC_RagA_signa"/>
    <property type="match status" value="1"/>
</dbReference>
<dbReference type="Proteomes" id="UP000283426">
    <property type="component" value="Unassembled WGS sequence"/>
</dbReference>
<dbReference type="GO" id="GO:0009279">
    <property type="term" value="C:cell outer membrane"/>
    <property type="evidence" value="ECO:0007669"/>
    <property type="project" value="UniProtKB-SubCell"/>
</dbReference>
<dbReference type="NCBIfam" id="TIGR04056">
    <property type="entry name" value="OMP_RagA_SusC"/>
    <property type="match status" value="1"/>
</dbReference>
<dbReference type="EMBL" id="QSCO01000009">
    <property type="protein sequence ID" value="RGY07112.1"/>
    <property type="molecule type" value="Genomic_DNA"/>
</dbReference>
<dbReference type="Gene3D" id="2.60.40.1120">
    <property type="entry name" value="Carboxypeptidase-like, regulatory domain"/>
    <property type="match status" value="1"/>
</dbReference>
<reference evidence="12 13" key="1">
    <citation type="submission" date="2018-08" db="EMBL/GenBank/DDBJ databases">
        <title>A genome reference for cultivated species of the human gut microbiota.</title>
        <authorList>
            <person name="Zou Y."/>
            <person name="Xue W."/>
            <person name="Luo G."/>
        </authorList>
    </citation>
    <scope>NUCLEOTIDE SEQUENCE [LARGE SCALE GENOMIC DNA]</scope>
    <source>
        <strain evidence="10 12">AF14-6AC</strain>
        <strain evidence="11 13">OF03-11</strain>
    </source>
</reference>
<accession>A0A413ICG4</accession>
<gene>
    <name evidence="10" type="ORF">DWW24_14515</name>
    <name evidence="11" type="ORF">DXA53_07665</name>
</gene>
<proteinExistence type="inferred from homology"/>
<evidence type="ECO:0000256" key="8">
    <source>
        <dbReference type="SAM" id="SignalP"/>
    </source>
</evidence>
<dbReference type="Proteomes" id="UP000284434">
    <property type="component" value="Unassembled WGS sequence"/>
</dbReference>
<dbReference type="InterPro" id="IPR012910">
    <property type="entry name" value="Plug_dom"/>
</dbReference>
<evidence type="ECO:0000313" key="10">
    <source>
        <dbReference type="EMBL" id="RGV22073.1"/>
    </source>
</evidence>
<evidence type="ECO:0000313" key="13">
    <source>
        <dbReference type="Proteomes" id="UP000284434"/>
    </source>
</evidence>
<protein>
    <submittedName>
        <fullName evidence="11">SusC/RagA family TonB-linked outer membrane protein</fullName>
    </submittedName>
</protein>
<dbReference type="PROSITE" id="PS52016">
    <property type="entry name" value="TONB_DEPENDENT_REC_3"/>
    <property type="match status" value="1"/>
</dbReference>
<name>A0A413ICG4_9BACT</name>
<evidence type="ECO:0000256" key="4">
    <source>
        <dbReference type="ARBA" id="ARBA00022692"/>
    </source>
</evidence>
<dbReference type="InterPro" id="IPR023996">
    <property type="entry name" value="TonB-dep_OMP_SusC/RagA"/>
</dbReference>
<dbReference type="Pfam" id="PF07715">
    <property type="entry name" value="Plug"/>
    <property type="match status" value="1"/>
</dbReference>
<dbReference type="EMBL" id="QRYW01000033">
    <property type="protein sequence ID" value="RGV22073.1"/>
    <property type="molecule type" value="Genomic_DNA"/>
</dbReference>
<dbReference type="AlphaFoldDB" id="A0A413ICG4"/>
<dbReference type="InterPro" id="IPR039426">
    <property type="entry name" value="TonB-dep_rcpt-like"/>
</dbReference>
<dbReference type="SUPFAM" id="SSF56935">
    <property type="entry name" value="Porins"/>
    <property type="match status" value="1"/>
</dbReference>